<dbReference type="Proteomes" id="UP000198034">
    <property type="component" value="Unassembled WGS sequence"/>
</dbReference>
<organism evidence="1 2">
    <name type="scientific">Flavobacterium columnare</name>
    <dbReference type="NCBI Taxonomy" id="996"/>
    <lineage>
        <taxon>Bacteria</taxon>
        <taxon>Pseudomonadati</taxon>
        <taxon>Bacteroidota</taxon>
        <taxon>Flavobacteriia</taxon>
        <taxon>Flavobacteriales</taxon>
        <taxon>Flavobacteriaceae</taxon>
        <taxon>Flavobacterium</taxon>
    </lineage>
</organism>
<dbReference type="EMBL" id="MTCY01000127">
    <property type="protein sequence ID" value="OWP73975.1"/>
    <property type="molecule type" value="Genomic_DNA"/>
</dbReference>
<dbReference type="AlphaFoldDB" id="A0A246G6Y2"/>
<accession>A0A246G6Y2</accession>
<gene>
    <name evidence="1" type="ORF">BWK62_15380</name>
</gene>
<proteinExistence type="predicted"/>
<evidence type="ECO:0000313" key="1">
    <source>
        <dbReference type="EMBL" id="OWP73975.1"/>
    </source>
</evidence>
<name>A0A246G6Y2_9FLAO</name>
<evidence type="ECO:0000313" key="2">
    <source>
        <dbReference type="Proteomes" id="UP000198034"/>
    </source>
</evidence>
<comment type="caution">
    <text evidence="1">The sequence shown here is derived from an EMBL/GenBank/DDBJ whole genome shotgun (WGS) entry which is preliminary data.</text>
</comment>
<sequence>MWFNIDYKKLTVLLLPIALRKPKTIAFVNCLTQPIDTVYQDWKQKREDDWYKLAHNGQVCKIEGTLNDEFDPVQRRIYIDDGDSFPQEYIFNEEEDKKVFLDDTLFVFSEDEYEKTGVDFVVFVPSELVDANIHKLNYLIKYYKIAGKRFRIEKI</sequence>
<protein>
    <submittedName>
        <fullName evidence="1">Uncharacterized protein</fullName>
    </submittedName>
</protein>
<reference evidence="1 2" key="1">
    <citation type="journal article" date="2017" name="Infect. Genet. Evol.">
        <title>Comparative genome analysis of fish pathogen Flavobacterium columnare reveals extensive sequence diversity within the species.</title>
        <authorList>
            <person name="Kayansamruaj P."/>
            <person name="Dong H.T."/>
            <person name="Hirono I."/>
            <person name="Kondo H."/>
            <person name="Senapin S."/>
            <person name="Rodkhum C."/>
        </authorList>
    </citation>
    <scope>NUCLEOTIDE SEQUENCE [LARGE SCALE GENOMIC DNA]</scope>
    <source>
        <strain evidence="1 2">1214</strain>
    </source>
</reference>